<dbReference type="HAMAP" id="MF_01208">
    <property type="entry name" value="PyrE"/>
    <property type="match status" value="1"/>
</dbReference>
<dbReference type="EMBL" id="BARU01008857">
    <property type="protein sequence ID" value="GAH45717.1"/>
    <property type="molecule type" value="Genomic_DNA"/>
</dbReference>
<dbReference type="InterPro" id="IPR000836">
    <property type="entry name" value="PRTase_dom"/>
</dbReference>
<sequence length="178" mass="19967">MQKRELAQKIKSISFLQGKFKLRSGKTSSFYWDKYRFESRPELLEAILKKMQKLLPASFHKFAAMELGGIPLATGLSLKTGKPCLYVRKVAKDYGTCNLVEGDFKKGEKVVVIEDVITTAGQVCSSIRQIRTLGLIVEDVICVIDRQQGGRENLRKIGCLLTCLFTGEELDSLAQKKC</sequence>
<dbReference type="NCBIfam" id="TIGR00336">
    <property type="entry name" value="pyrE"/>
    <property type="match status" value="1"/>
</dbReference>
<keyword evidence="3" id="KW-0328">Glycosyltransferase</keyword>
<dbReference type="EC" id="2.4.2.10" evidence="2"/>
<dbReference type="CDD" id="cd06223">
    <property type="entry name" value="PRTases_typeI"/>
    <property type="match status" value="1"/>
</dbReference>
<keyword evidence="5" id="KW-0665">Pyrimidine biosynthesis</keyword>
<evidence type="ECO:0000256" key="1">
    <source>
        <dbReference type="ARBA" id="ARBA00004889"/>
    </source>
</evidence>
<dbReference type="GO" id="GO:0044205">
    <property type="term" value="P:'de novo' UMP biosynthetic process"/>
    <property type="evidence" value="ECO:0007669"/>
    <property type="project" value="UniProtKB-UniPathway"/>
</dbReference>
<dbReference type="InterPro" id="IPR023031">
    <property type="entry name" value="OPRT"/>
</dbReference>
<dbReference type="SUPFAM" id="SSF53271">
    <property type="entry name" value="PRTase-like"/>
    <property type="match status" value="1"/>
</dbReference>
<dbReference type="Gene3D" id="3.40.50.2020">
    <property type="match status" value="1"/>
</dbReference>
<evidence type="ECO:0000256" key="5">
    <source>
        <dbReference type="ARBA" id="ARBA00022975"/>
    </source>
</evidence>
<organism evidence="6">
    <name type="scientific">marine sediment metagenome</name>
    <dbReference type="NCBI Taxonomy" id="412755"/>
    <lineage>
        <taxon>unclassified sequences</taxon>
        <taxon>metagenomes</taxon>
        <taxon>ecological metagenomes</taxon>
    </lineage>
</organism>
<accession>X1FL73</accession>
<comment type="pathway">
    <text evidence="1">Pyrimidine metabolism; UMP biosynthesis via de novo pathway; UMP from orotate: step 1/2.</text>
</comment>
<protein>
    <recommendedName>
        <fullName evidence="2">orotate phosphoribosyltransferase</fullName>
        <ecNumber evidence="2">2.4.2.10</ecNumber>
    </recommendedName>
</protein>
<evidence type="ECO:0000256" key="2">
    <source>
        <dbReference type="ARBA" id="ARBA00011971"/>
    </source>
</evidence>
<dbReference type="GO" id="GO:0019856">
    <property type="term" value="P:pyrimidine nucleobase biosynthetic process"/>
    <property type="evidence" value="ECO:0007669"/>
    <property type="project" value="TreeGrafter"/>
</dbReference>
<dbReference type="InterPro" id="IPR029057">
    <property type="entry name" value="PRTase-like"/>
</dbReference>
<reference evidence="6" key="1">
    <citation type="journal article" date="2014" name="Front. Microbiol.">
        <title>High frequency of phylogenetically diverse reductive dehalogenase-homologous genes in deep subseafloor sedimentary metagenomes.</title>
        <authorList>
            <person name="Kawai M."/>
            <person name="Futagami T."/>
            <person name="Toyoda A."/>
            <person name="Takaki Y."/>
            <person name="Nishi S."/>
            <person name="Hori S."/>
            <person name="Arai W."/>
            <person name="Tsubouchi T."/>
            <person name="Morono Y."/>
            <person name="Uchiyama I."/>
            <person name="Ito T."/>
            <person name="Fujiyama A."/>
            <person name="Inagaki F."/>
            <person name="Takami H."/>
        </authorList>
    </citation>
    <scope>NUCLEOTIDE SEQUENCE</scope>
    <source>
        <strain evidence="6">Expedition CK06-06</strain>
    </source>
</reference>
<name>X1FL73_9ZZZZ</name>
<dbReference type="PANTHER" id="PTHR19278">
    <property type="entry name" value="OROTATE PHOSPHORIBOSYLTRANSFERASE"/>
    <property type="match status" value="1"/>
</dbReference>
<proteinExistence type="inferred from homology"/>
<evidence type="ECO:0000256" key="4">
    <source>
        <dbReference type="ARBA" id="ARBA00022679"/>
    </source>
</evidence>
<dbReference type="PANTHER" id="PTHR19278:SF9">
    <property type="entry name" value="URIDINE 5'-MONOPHOSPHATE SYNTHASE"/>
    <property type="match status" value="1"/>
</dbReference>
<dbReference type="GO" id="GO:0004588">
    <property type="term" value="F:orotate phosphoribosyltransferase activity"/>
    <property type="evidence" value="ECO:0007669"/>
    <property type="project" value="UniProtKB-EC"/>
</dbReference>
<dbReference type="InterPro" id="IPR004467">
    <property type="entry name" value="Or_phspho_trans_dom"/>
</dbReference>
<evidence type="ECO:0000256" key="3">
    <source>
        <dbReference type="ARBA" id="ARBA00022676"/>
    </source>
</evidence>
<dbReference type="AlphaFoldDB" id="X1FL73"/>
<comment type="caution">
    <text evidence="6">The sequence shown here is derived from an EMBL/GenBank/DDBJ whole genome shotgun (WGS) entry which is preliminary data.</text>
</comment>
<evidence type="ECO:0000313" key="6">
    <source>
        <dbReference type="EMBL" id="GAH45717.1"/>
    </source>
</evidence>
<dbReference type="UniPathway" id="UPA00070">
    <property type="reaction ID" value="UER00119"/>
</dbReference>
<gene>
    <name evidence="6" type="ORF">S03H2_17218</name>
</gene>
<keyword evidence="4" id="KW-0808">Transferase</keyword>